<dbReference type="NCBIfam" id="NF004440">
    <property type="entry name" value="PRK05777.1-3"/>
    <property type="match status" value="1"/>
</dbReference>
<reference evidence="8 9" key="1">
    <citation type="submission" date="2019-04" db="EMBL/GenBank/DDBJ databases">
        <title>Phreatobacter aquaticus sp. nov.</title>
        <authorList>
            <person name="Choi A."/>
            <person name="Baek K."/>
        </authorList>
    </citation>
    <scope>NUCLEOTIDE SEQUENCE [LARGE SCALE GENOMIC DNA]</scope>
    <source>
        <strain evidence="8 9">NMCR1094</strain>
    </source>
</reference>
<sequence length="501" mass="52317">MVRPLPLPARPRPCRCIERGIGPLNAPLLQLAPIVPELILAIGAMALLMYGVFSGEKSSGTVSAAAVVLLIAAGFAVMLIGGTPRSAFGGSFLFDGFARFMKVLAFFGAAITLLMSHDFLKRAGAERFEFPILILLSATGMGVLISAGDLIALYMGLELMSLALYVIASIHRDDLRSTEAGLKYFVLGALSSGMLLYGASLIYGFTGTVSLAGIALALKGGPIGLGLIFGLVFLIAGLAFKISAVPFHMWTPDVYEGAPTPVTAFFAAAPKVAALAIFVRAMVTGFPAATLQWQQIIVFVSLASMALGAFAAIGQSNIKRLMAYSSIGHMGFALVGLAAGTASGVQGVAVYIAIYMVMTLGTFACIIAMRREAGPVETIEDLAGLSRTNPVIAAALAAQLFSLAGIPPLAGFFAKFYVFSAAVDAKLYVLAVVGVLTSAVGCYYYLRVVKIMYFDEPAAPFVPARFEIKAVIVLAALFVTLFVVYPAPLVAAAGAAARSLF</sequence>
<feature type="transmembrane region" description="Helical" evidence="5">
    <location>
        <begin position="425"/>
        <end position="446"/>
    </location>
</feature>
<feature type="transmembrane region" description="Helical" evidence="5">
    <location>
        <begin position="128"/>
        <end position="145"/>
    </location>
</feature>
<dbReference type="InterPro" id="IPR010096">
    <property type="entry name" value="NADH-Q_OxRdtase_suN/2"/>
</dbReference>
<dbReference type="EC" id="7.1.1.-" evidence="5"/>
<dbReference type="Proteomes" id="UP000298588">
    <property type="component" value="Chromosome"/>
</dbReference>
<feature type="transmembrane region" description="Helical" evidence="5">
    <location>
        <begin position="348"/>
        <end position="369"/>
    </location>
</feature>
<comment type="similarity">
    <text evidence="5">Belongs to the complex I subunit 2 family.</text>
</comment>
<evidence type="ECO:0000256" key="5">
    <source>
        <dbReference type="HAMAP-Rule" id="MF_00445"/>
    </source>
</evidence>
<comment type="subunit">
    <text evidence="5">NDH-1 is composed of 14 different subunits. Subunits NuoA, H, J, K, L, M, N constitute the membrane sector of the complex.</text>
</comment>
<dbReference type="OrthoDB" id="9811718at2"/>
<dbReference type="HAMAP" id="MF_00445">
    <property type="entry name" value="NDH1_NuoN_1"/>
    <property type="match status" value="1"/>
</dbReference>
<evidence type="ECO:0000313" key="9">
    <source>
        <dbReference type="Proteomes" id="UP000298588"/>
    </source>
</evidence>
<dbReference type="GO" id="GO:0048038">
    <property type="term" value="F:quinone binding"/>
    <property type="evidence" value="ECO:0007669"/>
    <property type="project" value="UniProtKB-KW"/>
</dbReference>
<dbReference type="InterPro" id="IPR001750">
    <property type="entry name" value="ND/Mrp_TM"/>
</dbReference>
<keyword evidence="5" id="KW-0874">Quinone</keyword>
<protein>
    <recommendedName>
        <fullName evidence="5">NADH-quinone oxidoreductase subunit N</fullName>
        <ecNumber evidence="5">7.1.1.-</ecNumber>
    </recommendedName>
    <alternativeName>
        <fullName evidence="5">NADH dehydrogenase I subunit N</fullName>
    </alternativeName>
    <alternativeName>
        <fullName evidence="5">NDH-1 subunit N</fullName>
    </alternativeName>
</protein>
<comment type="subcellular location">
    <subcellularLocation>
        <location evidence="5">Cell membrane</location>
        <topology evidence="5">Multi-pass membrane protein</topology>
    </subcellularLocation>
    <subcellularLocation>
        <location evidence="1">Endomembrane system</location>
        <topology evidence="1">Multi-pass membrane protein</topology>
    </subcellularLocation>
    <subcellularLocation>
        <location evidence="6">Membrane</location>
        <topology evidence="6">Multi-pass membrane protein</topology>
    </subcellularLocation>
</comment>
<dbReference type="GO" id="GO:0012505">
    <property type="term" value="C:endomembrane system"/>
    <property type="evidence" value="ECO:0007669"/>
    <property type="project" value="UniProtKB-SubCell"/>
</dbReference>
<dbReference type="GO" id="GO:0005886">
    <property type="term" value="C:plasma membrane"/>
    <property type="evidence" value="ECO:0007669"/>
    <property type="project" value="UniProtKB-SubCell"/>
</dbReference>
<feature type="transmembrane region" description="Helical" evidence="5">
    <location>
        <begin position="34"/>
        <end position="53"/>
    </location>
</feature>
<keyword evidence="2 5" id="KW-0812">Transmembrane</keyword>
<dbReference type="Pfam" id="PF00361">
    <property type="entry name" value="Proton_antipo_M"/>
    <property type="match status" value="1"/>
</dbReference>
<keyword evidence="5" id="KW-1003">Cell membrane</keyword>
<dbReference type="GO" id="GO:0042773">
    <property type="term" value="P:ATP synthesis coupled electron transport"/>
    <property type="evidence" value="ECO:0007669"/>
    <property type="project" value="InterPro"/>
</dbReference>
<comment type="function">
    <text evidence="5">NDH-1 shuttles electrons from NADH, via FMN and iron-sulfur (Fe-S) centers, to quinones in the respiratory chain. The immediate electron acceptor for the enzyme in this species is believed to be ubiquinone. Couples the redox reaction to proton translocation (for every two electrons transferred, four hydrogen ions are translocated across the cytoplasmic membrane), and thus conserves the redox energy in a proton gradient.</text>
</comment>
<keyword evidence="8" id="KW-0560">Oxidoreductase</keyword>
<evidence type="ECO:0000256" key="1">
    <source>
        <dbReference type="ARBA" id="ARBA00004127"/>
    </source>
</evidence>
<feature type="transmembrane region" description="Helical" evidence="5">
    <location>
        <begin position="295"/>
        <end position="314"/>
    </location>
</feature>
<dbReference type="GO" id="GO:0050136">
    <property type="term" value="F:NADH dehydrogenase (quinone) (non-electrogenic) activity"/>
    <property type="evidence" value="ECO:0007669"/>
    <property type="project" value="UniProtKB-UniRule"/>
</dbReference>
<keyword evidence="5" id="KW-0830">Ubiquinone</keyword>
<keyword evidence="5" id="KW-0813">Transport</keyword>
<feature type="transmembrane region" description="Helical" evidence="5">
    <location>
        <begin position="321"/>
        <end position="342"/>
    </location>
</feature>
<comment type="catalytic activity">
    <reaction evidence="5">
        <text>a quinone + NADH + 5 H(+)(in) = a quinol + NAD(+) + 4 H(+)(out)</text>
        <dbReference type="Rhea" id="RHEA:57888"/>
        <dbReference type="ChEBI" id="CHEBI:15378"/>
        <dbReference type="ChEBI" id="CHEBI:24646"/>
        <dbReference type="ChEBI" id="CHEBI:57540"/>
        <dbReference type="ChEBI" id="CHEBI:57945"/>
        <dbReference type="ChEBI" id="CHEBI:132124"/>
    </reaction>
</comment>
<evidence type="ECO:0000256" key="6">
    <source>
        <dbReference type="RuleBase" id="RU000320"/>
    </source>
</evidence>
<dbReference type="AlphaFoldDB" id="A0A4D7QPX8"/>
<feature type="transmembrane region" description="Helical" evidence="5">
    <location>
        <begin position="100"/>
        <end position="116"/>
    </location>
</feature>
<dbReference type="PANTHER" id="PTHR22773">
    <property type="entry name" value="NADH DEHYDROGENASE"/>
    <property type="match status" value="1"/>
</dbReference>
<keyword evidence="9" id="KW-1185">Reference proteome</keyword>
<feature type="transmembrane region" description="Helical" evidence="5">
    <location>
        <begin position="223"/>
        <end position="242"/>
    </location>
</feature>
<organism evidence="8 9">
    <name type="scientific">Phreatobacter aquaticus</name>
    <dbReference type="NCBI Taxonomy" id="2570229"/>
    <lineage>
        <taxon>Bacteria</taxon>
        <taxon>Pseudomonadati</taxon>
        <taxon>Pseudomonadota</taxon>
        <taxon>Alphaproteobacteria</taxon>
        <taxon>Hyphomicrobiales</taxon>
        <taxon>Phreatobacteraceae</taxon>
        <taxon>Phreatobacter</taxon>
    </lineage>
</organism>
<dbReference type="NCBIfam" id="TIGR01770">
    <property type="entry name" value="NDH_I_N"/>
    <property type="match status" value="1"/>
</dbReference>
<keyword evidence="5" id="KW-1278">Translocase</keyword>
<name>A0A4D7QPX8_9HYPH</name>
<dbReference type="KEGG" id="paqt:E8L99_18895"/>
<feature type="transmembrane region" description="Helical" evidence="5">
    <location>
        <begin position="60"/>
        <end position="80"/>
    </location>
</feature>
<gene>
    <name evidence="5 8" type="primary">nuoN</name>
    <name evidence="8" type="ORF">E8L99_18895</name>
</gene>
<evidence type="ECO:0000313" key="8">
    <source>
        <dbReference type="EMBL" id="QCK87676.1"/>
    </source>
</evidence>
<dbReference type="EMBL" id="CP039865">
    <property type="protein sequence ID" value="QCK87676.1"/>
    <property type="molecule type" value="Genomic_DNA"/>
</dbReference>
<keyword evidence="3 5" id="KW-1133">Transmembrane helix</keyword>
<accession>A0A4D7QPX8</accession>
<dbReference type="GO" id="GO:0008137">
    <property type="term" value="F:NADH dehydrogenase (ubiquinone) activity"/>
    <property type="evidence" value="ECO:0007669"/>
    <property type="project" value="InterPro"/>
</dbReference>
<feature type="transmembrane region" description="Helical" evidence="5">
    <location>
        <begin position="466"/>
        <end position="485"/>
    </location>
</feature>
<proteinExistence type="inferred from homology"/>
<keyword evidence="5" id="KW-0520">NAD</keyword>
<evidence type="ECO:0000256" key="2">
    <source>
        <dbReference type="ARBA" id="ARBA00022692"/>
    </source>
</evidence>
<keyword evidence="4 5" id="KW-0472">Membrane</keyword>
<evidence type="ECO:0000256" key="4">
    <source>
        <dbReference type="ARBA" id="ARBA00023136"/>
    </source>
</evidence>
<feature type="domain" description="NADH:quinone oxidoreductase/Mrp antiporter transmembrane" evidence="7">
    <location>
        <begin position="147"/>
        <end position="439"/>
    </location>
</feature>
<evidence type="ECO:0000256" key="3">
    <source>
        <dbReference type="ARBA" id="ARBA00022989"/>
    </source>
</evidence>
<evidence type="ECO:0000259" key="7">
    <source>
        <dbReference type="Pfam" id="PF00361"/>
    </source>
</evidence>
<feature type="transmembrane region" description="Helical" evidence="5">
    <location>
        <begin position="390"/>
        <end position="413"/>
    </location>
</feature>